<evidence type="ECO:0000256" key="8">
    <source>
        <dbReference type="ARBA" id="ARBA00023034"/>
    </source>
</evidence>
<dbReference type="GO" id="GO:0006493">
    <property type="term" value="P:protein O-linked glycosylation"/>
    <property type="evidence" value="ECO:0007669"/>
    <property type="project" value="TreeGrafter"/>
</dbReference>
<evidence type="ECO:0000256" key="5">
    <source>
        <dbReference type="ARBA" id="ARBA00022692"/>
    </source>
</evidence>
<gene>
    <name evidence="10" type="ORF">SMRZ_LOCUS20547</name>
</gene>
<keyword evidence="7" id="KW-1133">Transmembrane helix</keyword>
<dbReference type="STRING" id="48269.A0A183MWX2"/>
<dbReference type="EMBL" id="UZAI01018358">
    <property type="protein sequence ID" value="VDP36201.1"/>
    <property type="molecule type" value="Genomic_DNA"/>
</dbReference>
<evidence type="ECO:0000256" key="2">
    <source>
        <dbReference type="ARBA" id="ARBA00008661"/>
    </source>
</evidence>
<comment type="similarity">
    <text evidence="2">Belongs to the glycosyltransferase 31 family.</text>
</comment>
<dbReference type="GO" id="GO:0000139">
    <property type="term" value="C:Golgi membrane"/>
    <property type="evidence" value="ECO:0007669"/>
    <property type="project" value="UniProtKB-SubCell"/>
</dbReference>
<accession>A0A183MWX2</accession>
<dbReference type="InterPro" id="IPR002659">
    <property type="entry name" value="Glyco_trans_31"/>
</dbReference>
<evidence type="ECO:0000256" key="9">
    <source>
        <dbReference type="ARBA" id="ARBA00023136"/>
    </source>
</evidence>
<evidence type="ECO:0000256" key="6">
    <source>
        <dbReference type="ARBA" id="ARBA00022968"/>
    </source>
</evidence>
<dbReference type="GO" id="GO:0016758">
    <property type="term" value="F:hexosyltransferase activity"/>
    <property type="evidence" value="ECO:0007669"/>
    <property type="project" value="InterPro"/>
</dbReference>
<keyword evidence="5" id="KW-0812">Transmembrane</keyword>
<evidence type="ECO:0000313" key="10">
    <source>
        <dbReference type="EMBL" id="VDP36201.1"/>
    </source>
</evidence>
<sequence>MLSICTKSEQMWLQCVDQLNDLRITNYVRLSGFQPSVRLFQTPLNYGLLDIQIPFRINSENHMNDMLNERYVLSNSSDVIPMSNVKSSVKMRKRNVHHPKYFNVKEALHALEVGLPDDANPVEEGFFSSDVLFHMKMLSICTKSEQMWLQCVDQLNDLRITNYVRLSGFQPSVRLFQTPLNYGLLDIQIPFRINSENHMNDMLNERYVLSNSSDVIPMSNVKSSVKMRKRNVHHPKYFNVKEALHALEVGLSDDAKPVNGGSIIVVQLPKSACSPTKPPESLDLIVIVKSCIYCFDKRSYARDTYMKSHLWKDFRIRFVFVVGLPTPNETDVYHFDGVTVNLGRNASGLSKLYESSRWIAAKKLSDESGKFNDMLVGSFHDTYFNLTSKMMLSYRWAATFCKGQTPLYLFVDDDYALLPENTIRLIRSLNVSVSRSTVGGLVHYTSVVARPSKEKFGLKWSVSVHEYPWDYYPPYFYGIGYLLGSDIVSDASVAMAFTQSIRIDDSFLGIVLSRLNRTLTNMKEFSLDESIQENKSCLNVYFKQCTQSRSSWLKCIGNINRSNRQHRRNHTDLTSNWPPSSIAGLFDDALPIINLALRVPVVKNAENPFESPYYQKYLRLTTRNEDNIMRSPSLWSSGYNLFPQTLDFDKVIYDFEKGFPSTTLPINNPDILVLRLPKSICNPCVRERVPDLIVVIKSCSYCSDERDHARNTFMQKHLWSNITVQFVFVVGIPYPNESNMFTFGNYKFQLKNSWWRLSRKHDRDRWTFIKRLAMEADFHEDILVGSFHDTYFNLTTKLIFTLRWLSALCPDSVPLFLFVDNDYDLVPWNVIKFYRNHTTDYLRELTGGLRHEVSIVVRPSYDGNISNVWAVMFKEFPWARYPPYFYGATYILGSNIVTRLAIASAFTQHIRIDDAYLGILFNKLNIIPQNLDIISLSSGRPDIESGAINVPHYISKRIIDWKAVHHSPLYKINENEYFKNCIKSKHSWIRCTKYLNLISNQKIISLDSYSQRWPPPSVTYLIDKRLHSFNLALHFSLAHNATDSKDEDFYNKFADMVSNSYKQEELLTGMEPEYMGSNSTDYSIFPQNLNFSKLIYDIQNAIPIHTKPINNPEMFALRVPKSVCRSYNNELIPNLIVIIKSSVYNFENRDRARRTFMQKRLWPNFSVQFVFVLGIPMENESNSFRFDGNTYVLDTKWWRFSKHYGSSKWPFVKQLSLEADLYDDLLIGSFHDTYYNLTKKMIFCLRWLSAFCPKQVPLYLFIDDDYDLVPKNVITFYDNNTEDYLRNMNGGYIRSSRTVFRPMVDETSSVWAMTVKEFPWISYPPYYHGLTYVIGASLVHRLAIASAFVKEIRIDDAYLGILFNKLNITLVHMNIIGPSLTKKDIMSGGINVHHKISKRIMNWSSGMPK</sequence>
<keyword evidence="3" id="KW-0328">Glycosyltransferase</keyword>
<dbReference type="PANTHER" id="PTHR11214:SF349">
    <property type="entry name" value="BETA-1,3-GALACTOSYLTRANSFERASE BRN"/>
    <property type="match status" value="1"/>
</dbReference>
<keyword evidence="9" id="KW-0472">Membrane</keyword>
<dbReference type="PANTHER" id="PTHR11214">
    <property type="entry name" value="BETA-1,3-N-ACETYLGLUCOSAMINYLTRANSFERASE"/>
    <property type="match status" value="1"/>
</dbReference>
<evidence type="ECO:0000256" key="4">
    <source>
        <dbReference type="ARBA" id="ARBA00022679"/>
    </source>
</evidence>
<comment type="subcellular location">
    <subcellularLocation>
        <location evidence="1">Golgi apparatus membrane</location>
        <topology evidence="1">Single-pass type II membrane protein</topology>
    </subcellularLocation>
</comment>
<dbReference type="Proteomes" id="UP000277204">
    <property type="component" value="Unassembled WGS sequence"/>
</dbReference>
<proteinExistence type="inferred from homology"/>
<organism evidence="10 11">
    <name type="scientific">Schistosoma margrebowiei</name>
    <dbReference type="NCBI Taxonomy" id="48269"/>
    <lineage>
        <taxon>Eukaryota</taxon>
        <taxon>Metazoa</taxon>
        <taxon>Spiralia</taxon>
        <taxon>Lophotrochozoa</taxon>
        <taxon>Platyhelminthes</taxon>
        <taxon>Trematoda</taxon>
        <taxon>Digenea</taxon>
        <taxon>Strigeidida</taxon>
        <taxon>Schistosomatoidea</taxon>
        <taxon>Schistosomatidae</taxon>
        <taxon>Schistosoma</taxon>
    </lineage>
</organism>
<dbReference type="Pfam" id="PF01762">
    <property type="entry name" value="Galactosyl_T"/>
    <property type="match status" value="3"/>
</dbReference>
<evidence type="ECO:0000313" key="11">
    <source>
        <dbReference type="Proteomes" id="UP000277204"/>
    </source>
</evidence>
<name>A0A183MWX2_9TREM</name>
<keyword evidence="4" id="KW-0808">Transferase</keyword>
<reference evidence="10 11" key="1">
    <citation type="submission" date="2018-11" db="EMBL/GenBank/DDBJ databases">
        <authorList>
            <consortium name="Pathogen Informatics"/>
        </authorList>
    </citation>
    <scope>NUCLEOTIDE SEQUENCE [LARGE SCALE GENOMIC DNA]</scope>
    <source>
        <strain evidence="10 11">Zambia</strain>
    </source>
</reference>
<keyword evidence="8" id="KW-0333">Golgi apparatus</keyword>
<protein>
    <submittedName>
        <fullName evidence="10">Uncharacterized protein</fullName>
    </submittedName>
</protein>
<evidence type="ECO:0000256" key="1">
    <source>
        <dbReference type="ARBA" id="ARBA00004323"/>
    </source>
</evidence>
<evidence type="ECO:0000256" key="3">
    <source>
        <dbReference type="ARBA" id="ARBA00022676"/>
    </source>
</evidence>
<keyword evidence="6" id="KW-0735">Signal-anchor</keyword>
<evidence type="ECO:0000256" key="7">
    <source>
        <dbReference type="ARBA" id="ARBA00022989"/>
    </source>
</evidence>
<keyword evidence="11" id="KW-1185">Reference proteome</keyword>
<dbReference type="GO" id="GO:0008194">
    <property type="term" value="F:UDP-glycosyltransferase activity"/>
    <property type="evidence" value="ECO:0007669"/>
    <property type="project" value="TreeGrafter"/>
</dbReference>